<dbReference type="OrthoDB" id="6284657at2759"/>
<keyword evidence="3" id="KW-1133">Transmembrane helix</keyword>
<gene>
    <name evidence="4" type="ORF">MCOR_25924</name>
</gene>
<dbReference type="InterPro" id="IPR023415">
    <property type="entry name" value="LDLR_class-A_CS"/>
</dbReference>
<evidence type="ECO:0000256" key="1">
    <source>
        <dbReference type="ARBA" id="ARBA00023157"/>
    </source>
</evidence>
<proteinExistence type="predicted"/>
<dbReference type="InterPro" id="IPR002172">
    <property type="entry name" value="LDrepeatLR_classA_rpt"/>
</dbReference>
<evidence type="ECO:0008006" key="6">
    <source>
        <dbReference type="Google" id="ProtNLM"/>
    </source>
</evidence>
<keyword evidence="5" id="KW-1185">Reference proteome</keyword>
<reference evidence="4 5" key="1">
    <citation type="submission" date="2020-06" db="EMBL/GenBank/DDBJ databases">
        <authorList>
            <person name="Li R."/>
            <person name="Bekaert M."/>
        </authorList>
    </citation>
    <scope>NUCLEOTIDE SEQUENCE [LARGE SCALE GENOMIC DNA]</scope>
    <source>
        <strain evidence="5">wild</strain>
    </source>
</reference>
<keyword evidence="3" id="KW-0812">Transmembrane</keyword>
<protein>
    <recommendedName>
        <fullName evidence="6">LRP2</fullName>
    </recommendedName>
</protein>
<keyword evidence="1" id="KW-1015">Disulfide bond</keyword>
<dbReference type="SUPFAM" id="SSF57424">
    <property type="entry name" value="LDL receptor-like module"/>
    <property type="match status" value="1"/>
</dbReference>
<dbReference type="SMART" id="SM00192">
    <property type="entry name" value="LDLa"/>
    <property type="match status" value="1"/>
</dbReference>
<feature type="transmembrane region" description="Helical" evidence="3">
    <location>
        <begin position="134"/>
        <end position="153"/>
    </location>
</feature>
<organism evidence="4 5">
    <name type="scientific">Mytilus coruscus</name>
    <name type="common">Sea mussel</name>
    <dbReference type="NCBI Taxonomy" id="42192"/>
    <lineage>
        <taxon>Eukaryota</taxon>
        <taxon>Metazoa</taxon>
        <taxon>Spiralia</taxon>
        <taxon>Lophotrochozoa</taxon>
        <taxon>Mollusca</taxon>
        <taxon>Bivalvia</taxon>
        <taxon>Autobranchia</taxon>
        <taxon>Pteriomorphia</taxon>
        <taxon>Mytilida</taxon>
        <taxon>Mytiloidea</taxon>
        <taxon>Mytilidae</taxon>
        <taxon>Mytilinae</taxon>
        <taxon>Mytilus</taxon>
    </lineage>
</organism>
<dbReference type="Pfam" id="PF00057">
    <property type="entry name" value="Ldl_recept_a"/>
    <property type="match status" value="1"/>
</dbReference>
<dbReference type="AlphaFoldDB" id="A0A6J8C363"/>
<sequence>MFKLTRNKPVEVEVEGLQGRRPSGTGDYVRACTRLSSAPCLDIQIGSSSQYRHQDLPLFVAYIANPGCSTSSSALKVEPKDALTSLRPESTSRPKTVVNHWYEGTFSGDGGDGKGQVNTLCISNLEVRKMETKMCLIALAFAVLFVIGSQSAAGKCKLDFYKPCPTGNDCIHPKDFCDGVPDCKDGSDESYEECGQKKYGNKAKCLWHGEVRLQLNMNKKRMLQQIHKKIEKSYSQTLFFFSPYNYNLH</sequence>
<dbReference type="Proteomes" id="UP000507470">
    <property type="component" value="Unassembled WGS sequence"/>
</dbReference>
<dbReference type="PROSITE" id="PS01209">
    <property type="entry name" value="LDLRA_1"/>
    <property type="match status" value="1"/>
</dbReference>
<dbReference type="EMBL" id="CACVKT020004645">
    <property type="protein sequence ID" value="CAC5390848.1"/>
    <property type="molecule type" value="Genomic_DNA"/>
</dbReference>
<keyword evidence="3" id="KW-0472">Membrane</keyword>
<accession>A0A6J8C363</accession>
<evidence type="ECO:0000256" key="2">
    <source>
        <dbReference type="PROSITE-ProRule" id="PRU00124"/>
    </source>
</evidence>
<name>A0A6J8C363_MYTCO</name>
<evidence type="ECO:0000313" key="4">
    <source>
        <dbReference type="EMBL" id="CAC5390848.1"/>
    </source>
</evidence>
<dbReference type="PROSITE" id="PS50068">
    <property type="entry name" value="LDLRA_2"/>
    <property type="match status" value="1"/>
</dbReference>
<evidence type="ECO:0000256" key="3">
    <source>
        <dbReference type="SAM" id="Phobius"/>
    </source>
</evidence>
<evidence type="ECO:0000313" key="5">
    <source>
        <dbReference type="Proteomes" id="UP000507470"/>
    </source>
</evidence>
<dbReference type="InterPro" id="IPR036055">
    <property type="entry name" value="LDL_receptor-like_sf"/>
</dbReference>
<comment type="caution">
    <text evidence="2">Lacks conserved residue(s) required for the propagation of feature annotation.</text>
</comment>
<dbReference type="Gene3D" id="2.40.128.620">
    <property type="match status" value="1"/>
</dbReference>
<dbReference type="CDD" id="cd00112">
    <property type="entry name" value="LDLa"/>
    <property type="match status" value="1"/>
</dbReference>